<dbReference type="OrthoDB" id="9766690at2"/>
<evidence type="ECO:0000256" key="4">
    <source>
        <dbReference type="ARBA" id="ARBA00022692"/>
    </source>
</evidence>
<feature type="transmembrane region" description="Helical" evidence="7">
    <location>
        <begin position="372"/>
        <end position="396"/>
    </location>
</feature>
<evidence type="ECO:0000256" key="7">
    <source>
        <dbReference type="SAM" id="Phobius"/>
    </source>
</evidence>
<feature type="transmembrane region" description="Helical" evidence="7">
    <location>
        <begin position="346"/>
        <end position="366"/>
    </location>
</feature>
<dbReference type="RefSeq" id="WP_126718738.1">
    <property type="nucleotide sequence ID" value="NZ_RWJF01000001.1"/>
</dbReference>
<evidence type="ECO:0000256" key="2">
    <source>
        <dbReference type="ARBA" id="ARBA00022448"/>
    </source>
</evidence>
<dbReference type="InterPro" id="IPR036458">
    <property type="entry name" value="Na:dicarbo_symporter_sf"/>
</dbReference>
<feature type="transmembrane region" description="Helical" evidence="7">
    <location>
        <begin position="240"/>
        <end position="264"/>
    </location>
</feature>
<proteinExistence type="predicted"/>
<sequence length="429" mass="42527">MNDPAAPVAAPDRVKPARVRGSGAAAVLVGLGAGLAAGVAAQAIGGPVGTGVVAVAGTLGGLWLDALRMTIVPLLVSLVVTSVAGAGEQAEARLTARSLLLFLGLLAGSAVIGALVVPPLFAGMSAGPGAAAALAGAPPLAAPPVPAFGEWVRALVPTNIVQAAADDRIVALVLFSLLLGAAMIRIEERHRRPLLALFAGLREAMLALVGWILRLAPLGIAALALAAASGDLFAAAGITVRYIVSQILVSLLVILLCVALVALFRRALAERFVRALGGPLALAVGSRSSIACFPAMIVATERMRLERNASASVLSLAISLLKTSSPGAIVGTMAALAAFSGMHLGVGQVLIVAAMGALGTLTIAGLPGAVSFFAVMIPTAQVAGIPLTALPLLLAVEALGDMARTACNVAGDLAAAALLSPDAPAEEPA</sequence>
<dbReference type="GO" id="GO:0015293">
    <property type="term" value="F:symporter activity"/>
    <property type="evidence" value="ECO:0007669"/>
    <property type="project" value="UniProtKB-KW"/>
</dbReference>
<dbReference type="Gene3D" id="1.10.3860.10">
    <property type="entry name" value="Sodium:dicarboxylate symporter"/>
    <property type="match status" value="1"/>
</dbReference>
<feature type="transmembrane region" description="Helical" evidence="7">
    <location>
        <begin position="206"/>
        <end position="228"/>
    </location>
</feature>
<evidence type="ECO:0000256" key="5">
    <source>
        <dbReference type="ARBA" id="ARBA00022989"/>
    </source>
</evidence>
<feature type="transmembrane region" description="Helical" evidence="7">
    <location>
        <begin position="169"/>
        <end position="186"/>
    </location>
</feature>
<evidence type="ECO:0000313" key="8">
    <source>
        <dbReference type="EMBL" id="RST30905.1"/>
    </source>
</evidence>
<gene>
    <name evidence="8" type="ORF">HMF7854_08675</name>
</gene>
<dbReference type="EMBL" id="RWJF01000001">
    <property type="protein sequence ID" value="RST30905.1"/>
    <property type="molecule type" value="Genomic_DNA"/>
</dbReference>
<feature type="transmembrane region" description="Helical" evidence="7">
    <location>
        <begin position="99"/>
        <end position="121"/>
    </location>
</feature>
<reference evidence="8 9" key="1">
    <citation type="submission" date="2018-12" db="EMBL/GenBank/DDBJ databases">
        <title>Sphingomonas sp. HMF7854 Genome sequencing and assembly.</title>
        <authorList>
            <person name="Cha I."/>
            <person name="Kang H."/>
            <person name="Kim H."/>
            <person name="Kang J."/>
            <person name="Joh K."/>
        </authorList>
    </citation>
    <scope>NUCLEOTIDE SEQUENCE [LARGE SCALE GENOMIC DNA]</scope>
    <source>
        <strain evidence="8 9">HMF7854</strain>
    </source>
</reference>
<accession>A0A3R9YM67</accession>
<dbReference type="PRINTS" id="PR00173">
    <property type="entry name" value="EDTRNSPORT"/>
</dbReference>
<evidence type="ECO:0000256" key="6">
    <source>
        <dbReference type="ARBA" id="ARBA00023136"/>
    </source>
</evidence>
<dbReference type="Pfam" id="PF00375">
    <property type="entry name" value="SDF"/>
    <property type="match status" value="1"/>
</dbReference>
<keyword evidence="4 7" id="KW-0812">Transmembrane</keyword>
<protein>
    <submittedName>
        <fullName evidence="8">Cation:dicarboxylase symporter family transporter</fullName>
    </submittedName>
</protein>
<keyword evidence="9" id="KW-1185">Reference proteome</keyword>
<keyword evidence="2" id="KW-0813">Transport</keyword>
<evidence type="ECO:0000256" key="1">
    <source>
        <dbReference type="ARBA" id="ARBA00004651"/>
    </source>
</evidence>
<evidence type="ECO:0000256" key="3">
    <source>
        <dbReference type="ARBA" id="ARBA00022475"/>
    </source>
</evidence>
<dbReference type="SUPFAM" id="SSF118215">
    <property type="entry name" value="Proton glutamate symport protein"/>
    <property type="match status" value="1"/>
</dbReference>
<organism evidence="8 9">
    <name type="scientific">Sphingomonas ginkgonis</name>
    <dbReference type="NCBI Taxonomy" id="2315330"/>
    <lineage>
        <taxon>Bacteria</taxon>
        <taxon>Pseudomonadati</taxon>
        <taxon>Pseudomonadota</taxon>
        <taxon>Alphaproteobacteria</taxon>
        <taxon>Sphingomonadales</taxon>
        <taxon>Sphingomonadaceae</taxon>
        <taxon>Sphingomonas</taxon>
    </lineage>
</organism>
<dbReference type="PANTHER" id="PTHR42865:SF7">
    <property type="entry name" value="PROTON_GLUTAMATE-ASPARTATE SYMPORTER"/>
    <property type="match status" value="1"/>
</dbReference>
<feature type="transmembrane region" description="Helical" evidence="7">
    <location>
        <begin position="311"/>
        <end position="339"/>
    </location>
</feature>
<feature type="transmembrane region" description="Helical" evidence="7">
    <location>
        <begin position="66"/>
        <end position="87"/>
    </location>
</feature>
<dbReference type="InterPro" id="IPR001991">
    <property type="entry name" value="Na-dicarboxylate_symporter"/>
</dbReference>
<feature type="transmembrane region" description="Helical" evidence="7">
    <location>
        <begin position="23"/>
        <end position="46"/>
    </location>
</feature>
<keyword evidence="3" id="KW-1003">Cell membrane</keyword>
<dbReference type="Proteomes" id="UP000274661">
    <property type="component" value="Unassembled WGS sequence"/>
</dbReference>
<dbReference type="AlphaFoldDB" id="A0A3R9YM67"/>
<evidence type="ECO:0000313" key="9">
    <source>
        <dbReference type="Proteomes" id="UP000274661"/>
    </source>
</evidence>
<name>A0A3R9YM67_9SPHN</name>
<keyword evidence="5 7" id="KW-1133">Transmembrane helix</keyword>
<dbReference type="PANTHER" id="PTHR42865">
    <property type="entry name" value="PROTON/GLUTAMATE-ASPARTATE SYMPORTER"/>
    <property type="match status" value="1"/>
</dbReference>
<dbReference type="GO" id="GO:0005886">
    <property type="term" value="C:plasma membrane"/>
    <property type="evidence" value="ECO:0007669"/>
    <property type="project" value="UniProtKB-SubCell"/>
</dbReference>
<comment type="caution">
    <text evidence="8">The sequence shown here is derived from an EMBL/GenBank/DDBJ whole genome shotgun (WGS) entry which is preliminary data.</text>
</comment>
<keyword evidence="6 7" id="KW-0472">Membrane</keyword>
<comment type="subcellular location">
    <subcellularLocation>
        <location evidence="1">Cell membrane</location>
        <topology evidence="1">Multi-pass membrane protein</topology>
    </subcellularLocation>
</comment>